<protein>
    <recommendedName>
        <fullName evidence="4">Transposase</fullName>
    </recommendedName>
</protein>
<sequence>MLLRNDVLHYAGERPRTLRILWIDSAAALAYTYEVGVANALPRAASTAELMADVRERHARLVPHDPLRQAIDLSTLPPSYLALRANAWAIVSTLIREEPALFDPRLRARLVAACSAAHGVSHPTIYRYLRRYWERGQHPDALLPDYANSGAPGRTRAANADVKRGRPSKSGSPGLNADAAVRATMRAAVLRYAATHEAFSRRDAYRQMLVDYFGASRSTAPTYGQFSYWIDREDTPFPPG</sequence>
<organism evidence="2 3">
    <name type="scientific">Massilia niabensis</name>
    <dbReference type="NCBI Taxonomy" id="544910"/>
    <lineage>
        <taxon>Bacteria</taxon>
        <taxon>Pseudomonadati</taxon>
        <taxon>Pseudomonadota</taxon>
        <taxon>Betaproteobacteria</taxon>
        <taxon>Burkholderiales</taxon>
        <taxon>Oxalobacteraceae</taxon>
        <taxon>Telluria group</taxon>
        <taxon>Massilia</taxon>
    </lineage>
</organism>
<proteinExistence type="predicted"/>
<feature type="region of interest" description="Disordered" evidence="1">
    <location>
        <begin position="144"/>
        <end position="176"/>
    </location>
</feature>
<dbReference type="Proteomes" id="UP001596050">
    <property type="component" value="Unassembled WGS sequence"/>
</dbReference>
<dbReference type="EMBL" id="JBHSMU010000009">
    <property type="protein sequence ID" value="MFC5459882.1"/>
    <property type="molecule type" value="Genomic_DNA"/>
</dbReference>
<keyword evidence="3" id="KW-1185">Reference proteome</keyword>
<evidence type="ECO:0008006" key="4">
    <source>
        <dbReference type="Google" id="ProtNLM"/>
    </source>
</evidence>
<evidence type="ECO:0000256" key="1">
    <source>
        <dbReference type="SAM" id="MobiDB-lite"/>
    </source>
</evidence>
<accession>A0ABW0L467</accession>
<reference evidence="3" key="1">
    <citation type="journal article" date="2019" name="Int. J. Syst. Evol. Microbiol.">
        <title>The Global Catalogue of Microorganisms (GCM) 10K type strain sequencing project: providing services to taxonomists for standard genome sequencing and annotation.</title>
        <authorList>
            <consortium name="The Broad Institute Genomics Platform"/>
            <consortium name="The Broad Institute Genome Sequencing Center for Infectious Disease"/>
            <person name="Wu L."/>
            <person name="Ma J."/>
        </authorList>
    </citation>
    <scope>NUCLEOTIDE SEQUENCE [LARGE SCALE GENOMIC DNA]</scope>
    <source>
        <strain evidence="3">KACC 12649</strain>
    </source>
</reference>
<gene>
    <name evidence="2" type="ORF">ACFPN5_08680</name>
</gene>
<evidence type="ECO:0000313" key="2">
    <source>
        <dbReference type="EMBL" id="MFC5459882.1"/>
    </source>
</evidence>
<dbReference type="RefSeq" id="WP_379782168.1">
    <property type="nucleotide sequence ID" value="NZ_JBHSMU010000009.1"/>
</dbReference>
<name>A0ABW0L467_9BURK</name>
<evidence type="ECO:0000313" key="3">
    <source>
        <dbReference type="Proteomes" id="UP001596050"/>
    </source>
</evidence>
<comment type="caution">
    <text evidence="2">The sequence shown here is derived from an EMBL/GenBank/DDBJ whole genome shotgun (WGS) entry which is preliminary data.</text>
</comment>